<keyword evidence="4" id="KW-1185">Reference proteome</keyword>
<gene>
    <name evidence="3" type="ORF">GCM10011385_37190</name>
</gene>
<name>A0A916S325_9HYPH</name>
<dbReference type="EMBL" id="BMIF01000016">
    <property type="protein sequence ID" value="GGA79560.1"/>
    <property type="molecule type" value="Genomic_DNA"/>
</dbReference>
<dbReference type="PANTHER" id="PTHR11091:SF0">
    <property type="entry name" value="MALATE DEHYDROGENASE"/>
    <property type="match status" value="1"/>
</dbReference>
<reference evidence="3" key="2">
    <citation type="submission" date="2020-09" db="EMBL/GenBank/DDBJ databases">
        <authorList>
            <person name="Sun Q."/>
            <person name="Zhou Y."/>
        </authorList>
    </citation>
    <scope>NUCLEOTIDE SEQUENCE</scope>
    <source>
        <strain evidence="3">CGMCC 1.15320</strain>
    </source>
</reference>
<comment type="similarity">
    <text evidence="1">Belongs to the LDH2/MDH2 oxidoreductase family.</text>
</comment>
<proteinExistence type="inferred from homology"/>
<organism evidence="3 4">
    <name type="scientific">Nitratireductor aestuarii</name>
    <dbReference type="NCBI Taxonomy" id="1735103"/>
    <lineage>
        <taxon>Bacteria</taxon>
        <taxon>Pseudomonadati</taxon>
        <taxon>Pseudomonadota</taxon>
        <taxon>Alphaproteobacteria</taxon>
        <taxon>Hyphomicrobiales</taxon>
        <taxon>Phyllobacteriaceae</taxon>
        <taxon>Nitratireductor</taxon>
    </lineage>
</organism>
<evidence type="ECO:0000256" key="1">
    <source>
        <dbReference type="ARBA" id="ARBA00006056"/>
    </source>
</evidence>
<protein>
    <recommendedName>
        <fullName evidence="5">Lactate dehydrogenase</fullName>
    </recommendedName>
</protein>
<evidence type="ECO:0000313" key="3">
    <source>
        <dbReference type="EMBL" id="GGA79560.1"/>
    </source>
</evidence>
<comment type="caution">
    <text evidence="3">The sequence shown here is derived from an EMBL/GenBank/DDBJ whole genome shotgun (WGS) entry which is preliminary data.</text>
</comment>
<accession>A0A916S325</accession>
<dbReference type="InterPro" id="IPR043144">
    <property type="entry name" value="Mal/L-sulf/L-lact_DH-like_ah"/>
</dbReference>
<dbReference type="RefSeq" id="WP_188722618.1">
    <property type="nucleotide sequence ID" value="NZ_BMIF01000016.1"/>
</dbReference>
<dbReference type="InterPro" id="IPR043143">
    <property type="entry name" value="Mal/L-sulf/L-lact_DH-like_NADP"/>
</dbReference>
<dbReference type="InterPro" id="IPR003767">
    <property type="entry name" value="Malate/L-lactate_DH-like"/>
</dbReference>
<dbReference type="InterPro" id="IPR036111">
    <property type="entry name" value="Mal/L-sulfo/L-lacto_DH-like_sf"/>
</dbReference>
<dbReference type="SUPFAM" id="SSF89733">
    <property type="entry name" value="L-sulfolactate dehydrogenase-like"/>
    <property type="match status" value="1"/>
</dbReference>
<dbReference type="Proteomes" id="UP000636264">
    <property type="component" value="Unassembled WGS sequence"/>
</dbReference>
<dbReference type="AlphaFoldDB" id="A0A916S325"/>
<dbReference type="GO" id="GO:0016491">
    <property type="term" value="F:oxidoreductase activity"/>
    <property type="evidence" value="ECO:0007669"/>
    <property type="project" value="UniProtKB-KW"/>
</dbReference>
<sequence>MTDKKLVPADQLGPFVADLFIAGGFSANAGRRIADALIEADLSGRGSHGVLQAENYLARLVAGAMSTAEKPTIVSQSRGAIVLDAGSMEGHLAADEAIALGIEAAREQGIVAVAVRNSQHTGVTGRYVRTAAEQGCVAIAMGNAKPVMPAPGGAQRLVGTNPLAVGIPATEGPIVLDMATTAGTVGRIRQARAQGQQLPDGWATDAEGNPTTDPAEAMAGMLLPMGGAKGFALSFVIDLLVGLLSSGAWGDKLGQLDDDNSKPQVTSFLFIVLNVSHFRPLPEFLAEADEAVARVRNARRAPGTDRLYTPGERSAETLAKSGGMVNLAPAVAASLAKRARDLGVAIPAFLEG</sequence>
<evidence type="ECO:0000256" key="2">
    <source>
        <dbReference type="ARBA" id="ARBA00023002"/>
    </source>
</evidence>
<evidence type="ECO:0008006" key="5">
    <source>
        <dbReference type="Google" id="ProtNLM"/>
    </source>
</evidence>
<dbReference type="Pfam" id="PF02615">
    <property type="entry name" value="Ldh_2"/>
    <property type="match status" value="1"/>
</dbReference>
<evidence type="ECO:0000313" key="4">
    <source>
        <dbReference type="Proteomes" id="UP000636264"/>
    </source>
</evidence>
<reference evidence="3" key="1">
    <citation type="journal article" date="2014" name="Int. J. Syst. Evol. Microbiol.">
        <title>Complete genome sequence of Corynebacterium casei LMG S-19264T (=DSM 44701T), isolated from a smear-ripened cheese.</title>
        <authorList>
            <consortium name="US DOE Joint Genome Institute (JGI-PGF)"/>
            <person name="Walter F."/>
            <person name="Albersmeier A."/>
            <person name="Kalinowski J."/>
            <person name="Ruckert C."/>
        </authorList>
    </citation>
    <scope>NUCLEOTIDE SEQUENCE</scope>
    <source>
        <strain evidence="3">CGMCC 1.15320</strain>
    </source>
</reference>
<dbReference type="PANTHER" id="PTHR11091">
    <property type="entry name" value="OXIDOREDUCTASE-RELATED"/>
    <property type="match status" value="1"/>
</dbReference>
<keyword evidence="2" id="KW-0560">Oxidoreductase</keyword>
<dbReference type="Gene3D" id="1.10.1530.10">
    <property type="match status" value="1"/>
</dbReference>
<dbReference type="Gene3D" id="3.30.1370.60">
    <property type="entry name" value="Hypothetical oxidoreductase yiak, domain 2"/>
    <property type="match status" value="1"/>
</dbReference>